<organism evidence="4 5">
    <name type="scientific">Gopherus agassizii</name>
    <name type="common">Agassiz's desert tortoise</name>
    <dbReference type="NCBI Taxonomy" id="38772"/>
    <lineage>
        <taxon>Eukaryota</taxon>
        <taxon>Metazoa</taxon>
        <taxon>Chordata</taxon>
        <taxon>Craniata</taxon>
        <taxon>Vertebrata</taxon>
        <taxon>Euteleostomi</taxon>
        <taxon>Archelosauria</taxon>
        <taxon>Testudinata</taxon>
        <taxon>Testudines</taxon>
        <taxon>Cryptodira</taxon>
        <taxon>Durocryptodira</taxon>
        <taxon>Testudinoidea</taxon>
        <taxon>Testudinidae</taxon>
        <taxon>Gopherus</taxon>
    </lineage>
</organism>
<dbReference type="STRING" id="38772.ENSGAGP00000002579"/>
<reference evidence="4" key="2">
    <citation type="submission" date="2025-08" db="UniProtKB">
        <authorList>
            <consortium name="Ensembl"/>
        </authorList>
    </citation>
    <scope>IDENTIFICATION</scope>
</reference>
<keyword evidence="5" id="KW-1185">Reference proteome</keyword>
<proteinExistence type="predicted"/>
<accession>A0A452GLM8</accession>
<dbReference type="GO" id="GO:0002376">
    <property type="term" value="P:immune system process"/>
    <property type="evidence" value="ECO:0007669"/>
    <property type="project" value="UniProtKB-KW"/>
</dbReference>
<dbReference type="InterPro" id="IPR013783">
    <property type="entry name" value="Ig-like_fold"/>
</dbReference>
<name>A0A452GLM8_9SAUR</name>
<dbReference type="Proteomes" id="UP000291020">
    <property type="component" value="Unassembled WGS sequence"/>
</dbReference>
<dbReference type="InterPro" id="IPR050413">
    <property type="entry name" value="TCR_beta_variable"/>
</dbReference>
<dbReference type="GO" id="GO:0007166">
    <property type="term" value="P:cell surface receptor signaling pathway"/>
    <property type="evidence" value="ECO:0007669"/>
    <property type="project" value="TreeGrafter"/>
</dbReference>
<dbReference type="InterPro" id="IPR036179">
    <property type="entry name" value="Ig-like_dom_sf"/>
</dbReference>
<evidence type="ECO:0000313" key="4">
    <source>
        <dbReference type="Ensembl" id="ENSGAGP00000002579.1"/>
    </source>
</evidence>
<dbReference type="SUPFAM" id="SSF48726">
    <property type="entry name" value="Immunoglobulin"/>
    <property type="match status" value="1"/>
</dbReference>
<dbReference type="SMART" id="SM00406">
    <property type="entry name" value="IGv"/>
    <property type="match status" value="1"/>
</dbReference>
<dbReference type="Ensembl" id="ENSGAGT00000002949.1">
    <property type="protein sequence ID" value="ENSGAGP00000002579.1"/>
    <property type="gene ID" value="ENSGAGG00000002066.1"/>
</dbReference>
<dbReference type="InterPro" id="IPR013106">
    <property type="entry name" value="Ig_V-set"/>
</dbReference>
<reference evidence="4" key="3">
    <citation type="submission" date="2025-09" db="UniProtKB">
        <authorList>
            <consortium name="Ensembl"/>
        </authorList>
    </citation>
    <scope>IDENTIFICATION</scope>
</reference>
<reference evidence="5" key="1">
    <citation type="journal article" date="2017" name="PLoS ONE">
        <title>The Agassiz's desert tortoise genome provides a resource for the conservation of a threatened species.</title>
        <authorList>
            <person name="Tollis M."/>
            <person name="DeNardo D.F."/>
            <person name="Cornelius J.A."/>
            <person name="Dolby G.A."/>
            <person name="Edwards T."/>
            <person name="Henen B.T."/>
            <person name="Karl A.E."/>
            <person name="Murphy R.W."/>
            <person name="Kusumi K."/>
        </authorList>
    </citation>
    <scope>NUCLEOTIDE SEQUENCE [LARGE SCALE GENOMIC DNA]</scope>
</reference>
<evidence type="ECO:0000259" key="3">
    <source>
        <dbReference type="PROSITE" id="PS50835"/>
    </source>
</evidence>
<evidence type="ECO:0000256" key="2">
    <source>
        <dbReference type="ARBA" id="ARBA00022859"/>
    </source>
</evidence>
<keyword evidence="2" id="KW-0391">Immunity</keyword>
<dbReference type="InterPro" id="IPR007110">
    <property type="entry name" value="Ig-like_dom"/>
</dbReference>
<evidence type="ECO:0000313" key="5">
    <source>
        <dbReference type="Proteomes" id="UP000291020"/>
    </source>
</evidence>
<dbReference type="PROSITE" id="PS50835">
    <property type="entry name" value="IG_LIKE"/>
    <property type="match status" value="1"/>
</dbReference>
<feature type="domain" description="Ig-like" evidence="3">
    <location>
        <begin position="35"/>
        <end position="126"/>
    </location>
</feature>
<dbReference type="Gene3D" id="2.60.40.10">
    <property type="entry name" value="Immunoglobulins"/>
    <property type="match status" value="1"/>
</dbReference>
<keyword evidence="1" id="KW-0732">Signal</keyword>
<sequence length="153" mass="17240">VDISLCHLPAFSLSDSFPLSFSVHLCVSFTDERSQTLHQTPRFISLPPSSSVQLHCYLHGYNAEPYMYWYRQPPQGGALHMLFLSRNKDSIDDSSKKHFQAARPTQQNFMLSTDSLFPNHTGLYYCAWSLTLSQAGAASGQKLPLPRPCEELS</sequence>
<dbReference type="GO" id="GO:0005886">
    <property type="term" value="C:plasma membrane"/>
    <property type="evidence" value="ECO:0007669"/>
    <property type="project" value="TreeGrafter"/>
</dbReference>
<protein>
    <recommendedName>
        <fullName evidence="3">Ig-like domain-containing protein</fullName>
    </recommendedName>
</protein>
<dbReference type="PANTHER" id="PTHR23268:SF31">
    <property type="entry name" value="T CELL RECEPTOR BETA VARIABLE 30"/>
    <property type="match status" value="1"/>
</dbReference>
<dbReference type="AlphaFoldDB" id="A0A452GLM8"/>
<evidence type="ECO:0000256" key="1">
    <source>
        <dbReference type="ARBA" id="ARBA00022729"/>
    </source>
</evidence>
<dbReference type="Pfam" id="PF07686">
    <property type="entry name" value="V-set"/>
    <property type="match status" value="1"/>
</dbReference>
<dbReference type="PANTHER" id="PTHR23268">
    <property type="entry name" value="T-CELL RECEPTOR BETA CHAIN"/>
    <property type="match status" value="1"/>
</dbReference>